<gene>
    <name evidence="2" type="ORF">SAMN05444349_14219</name>
</gene>
<keyword evidence="1" id="KW-0472">Membrane</keyword>
<feature type="transmembrane region" description="Helical" evidence="1">
    <location>
        <begin position="9"/>
        <end position="32"/>
    </location>
</feature>
<accession>A0A1M5F9I8</accession>
<keyword evidence="1" id="KW-1133">Transmembrane helix</keyword>
<dbReference type="PROSITE" id="PS51257">
    <property type="entry name" value="PROKAR_LIPOPROTEIN"/>
    <property type="match status" value="1"/>
</dbReference>
<name>A0A1M5F9I8_9BACE</name>
<evidence type="ECO:0000256" key="1">
    <source>
        <dbReference type="SAM" id="Phobius"/>
    </source>
</evidence>
<organism evidence="2 3">
    <name type="scientific">Bacteroides faecichinchillae</name>
    <dbReference type="NCBI Taxonomy" id="871325"/>
    <lineage>
        <taxon>Bacteria</taxon>
        <taxon>Pseudomonadati</taxon>
        <taxon>Bacteroidota</taxon>
        <taxon>Bacteroidia</taxon>
        <taxon>Bacteroidales</taxon>
        <taxon>Bacteroidaceae</taxon>
        <taxon>Bacteroides</taxon>
    </lineage>
</organism>
<evidence type="ECO:0000313" key="2">
    <source>
        <dbReference type="EMBL" id="SHF88187.1"/>
    </source>
</evidence>
<dbReference type="AlphaFoldDB" id="A0A1M5F9I8"/>
<proteinExistence type="predicted"/>
<feature type="transmembrane region" description="Helical" evidence="1">
    <location>
        <begin position="38"/>
        <end position="62"/>
    </location>
</feature>
<dbReference type="Proteomes" id="UP000184436">
    <property type="component" value="Unassembled WGS sequence"/>
</dbReference>
<sequence length="100" mass="11686">MYRKLKLKAIWYIILYCIVCCFIFISCYLDLFIKGLDITIQIFLINFFIFLSWIVIIIGAIDTFPKVPYSNKRVWFYVAILGGLVTATKSLVELINGLIY</sequence>
<keyword evidence="1" id="KW-0812">Transmembrane</keyword>
<dbReference type="EMBL" id="FQVD01000042">
    <property type="protein sequence ID" value="SHF88187.1"/>
    <property type="molecule type" value="Genomic_DNA"/>
</dbReference>
<protein>
    <submittedName>
        <fullName evidence="2">Uncharacterized protein</fullName>
    </submittedName>
</protein>
<reference evidence="2 3" key="1">
    <citation type="submission" date="2016-11" db="EMBL/GenBank/DDBJ databases">
        <authorList>
            <person name="Jaros S."/>
            <person name="Januszkiewicz K."/>
            <person name="Wedrychowicz H."/>
        </authorList>
    </citation>
    <scope>NUCLEOTIDE SEQUENCE [LARGE SCALE GENOMIC DNA]</scope>
    <source>
        <strain evidence="2 3">DSM 26883</strain>
    </source>
</reference>
<evidence type="ECO:0000313" key="3">
    <source>
        <dbReference type="Proteomes" id="UP000184436"/>
    </source>
</evidence>
<keyword evidence="3" id="KW-1185">Reference proteome</keyword>
<feature type="transmembrane region" description="Helical" evidence="1">
    <location>
        <begin position="74"/>
        <end position="92"/>
    </location>
</feature>